<dbReference type="EMBL" id="CP108125">
    <property type="protein sequence ID" value="WTO80959.1"/>
    <property type="molecule type" value="Genomic_DNA"/>
</dbReference>
<dbReference type="PANTHER" id="PTHR47197">
    <property type="entry name" value="PROTEIN NIRF"/>
    <property type="match status" value="1"/>
</dbReference>
<dbReference type="RefSeq" id="WP_406255904.1">
    <property type="nucleotide sequence ID" value="NZ_CP108125.1"/>
</dbReference>
<gene>
    <name evidence="2" type="ORF">OHU27_00370</name>
</gene>
<dbReference type="InterPro" id="IPR011044">
    <property type="entry name" value="Quino_amine_DH_bsu"/>
</dbReference>
<evidence type="ECO:0000256" key="1">
    <source>
        <dbReference type="SAM" id="SignalP"/>
    </source>
</evidence>
<feature type="chain" id="PRO_5045977499" description="YncE family protein" evidence="1">
    <location>
        <begin position="29"/>
        <end position="348"/>
    </location>
</feature>
<feature type="signal peptide" evidence="1">
    <location>
        <begin position="1"/>
        <end position="28"/>
    </location>
</feature>
<dbReference type="Proteomes" id="UP001622690">
    <property type="component" value="Chromosome"/>
</dbReference>
<sequence length="348" mass="36692">MRRPGLRGAVGVLILLLLPLFGTSTAAAAEPLTEPTSTELPISYHADMAVDDVHRRLYIADIVTSSVLVTDFDGRLLRTLKNKPGAADLVLSRDSRTLYVALSGGDAIAAVDTGTYREKARYATGDGTAPLRLALAGNTLWFSYGSDWDSNIGALDLSGTRPTVRLGLVPWGTWAGPPMLLSSPAAPGVVIAGEQYLSSSNVTVYDVSTGNPVVRTTQDNPGGVGTINDLVLSPDAATLFIVGGYPYHHLAFRLSDLSVVHTYPTTSYPNAAAVSAKGEVAAGIDNSYGQDIYLFQTGADTPSRIIDLEPGTGRSLRPHGLVWSPDGTRLFALTGEYGANLTLHVIPA</sequence>
<evidence type="ECO:0000313" key="2">
    <source>
        <dbReference type="EMBL" id="WTO80959.1"/>
    </source>
</evidence>
<dbReference type="InterPro" id="IPR051200">
    <property type="entry name" value="Host-pathogen_enzymatic-act"/>
</dbReference>
<proteinExistence type="predicted"/>
<name>A0ABZ1IR91_9ACTN</name>
<protein>
    <recommendedName>
        <fullName evidence="4">YncE family protein</fullName>
    </recommendedName>
</protein>
<keyword evidence="3" id="KW-1185">Reference proteome</keyword>
<dbReference type="InterPro" id="IPR015943">
    <property type="entry name" value="WD40/YVTN_repeat-like_dom_sf"/>
</dbReference>
<evidence type="ECO:0000313" key="3">
    <source>
        <dbReference type="Proteomes" id="UP001622690"/>
    </source>
</evidence>
<evidence type="ECO:0008006" key="4">
    <source>
        <dbReference type="Google" id="ProtNLM"/>
    </source>
</evidence>
<dbReference type="PANTHER" id="PTHR47197:SF3">
    <property type="entry name" value="DIHYDRO-HEME D1 DEHYDROGENASE"/>
    <property type="match status" value="1"/>
</dbReference>
<reference evidence="2 3" key="1">
    <citation type="submission" date="2022-10" db="EMBL/GenBank/DDBJ databases">
        <title>The complete genomes of actinobacterial strains from the NBC collection.</title>
        <authorList>
            <person name="Joergensen T.S."/>
            <person name="Alvarez Arevalo M."/>
            <person name="Sterndorff E.B."/>
            <person name="Faurdal D."/>
            <person name="Vuksanovic O."/>
            <person name="Mourched A.-S."/>
            <person name="Charusanti P."/>
            <person name="Shaw S."/>
            <person name="Blin K."/>
            <person name="Weber T."/>
        </authorList>
    </citation>
    <scope>NUCLEOTIDE SEQUENCE [LARGE SCALE GENOMIC DNA]</scope>
    <source>
        <strain evidence="2 3">NBC_00206</strain>
    </source>
</reference>
<keyword evidence="1" id="KW-0732">Signal</keyword>
<accession>A0ABZ1IR91</accession>
<organism evidence="2 3">
    <name type="scientific">Streptomyces nigra</name>
    <dbReference type="NCBI Taxonomy" id="1827580"/>
    <lineage>
        <taxon>Bacteria</taxon>
        <taxon>Bacillati</taxon>
        <taxon>Actinomycetota</taxon>
        <taxon>Actinomycetes</taxon>
        <taxon>Kitasatosporales</taxon>
        <taxon>Streptomycetaceae</taxon>
        <taxon>Streptomyces</taxon>
    </lineage>
</organism>
<dbReference type="SUPFAM" id="SSF50969">
    <property type="entry name" value="YVTN repeat-like/Quinoprotein amine dehydrogenase"/>
    <property type="match status" value="1"/>
</dbReference>
<dbReference type="Gene3D" id="2.130.10.10">
    <property type="entry name" value="YVTN repeat-like/Quinoprotein amine dehydrogenase"/>
    <property type="match status" value="2"/>
</dbReference>